<evidence type="ECO:0000313" key="6">
    <source>
        <dbReference type="Proteomes" id="UP001500888"/>
    </source>
</evidence>
<dbReference type="PROSITE" id="PS51733">
    <property type="entry name" value="BPL_LPL_CATALYTIC"/>
    <property type="match status" value="1"/>
</dbReference>
<dbReference type="InterPro" id="IPR004408">
    <property type="entry name" value="Biotin_CoA_COase_ligase"/>
</dbReference>
<dbReference type="Gene3D" id="2.30.30.100">
    <property type="match status" value="1"/>
</dbReference>
<protein>
    <recommendedName>
        <fullName evidence="3">biotin--[biotin carboxyl-carrier protein] ligase</fullName>
        <ecNumber evidence="3">6.3.4.15</ecNumber>
    </recommendedName>
</protein>
<proteinExistence type="predicted"/>
<accession>A0ABP7J0X7</accession>
<dbReference type="PANTHER" id="PTHR12835">
    <property type="entry name" value="BIOTIN PROTEIN LIGASE"/>
    <property type="match status" value="1"/>
</dbReference>
<evidence type="ECO:0000256" key="3">
    <source>
        <dbReference type="ARBA" id="ARBA00024227"/>
    </source>
</evidence>
<dbReference type="EC" id="6.3.4.15" evidence="3"/>
<dbReference type="Pfam" id="PF03099">
    <property type="entry name" value="BPL_LplA_LipB"/>
    <property type="match status" value="1"/>
</dbReference>
<dbReference type="Pfam" id="PF02237">
    <property type="entry name" value="BPL_C"/>
    <property type="match status" value="1"/>
</dbReference>
<keyword evidence="1 5" id="KW-0436">Ligase</keyword>
<dbReference type="Proteomes" id="UP001500888">
    <property type="component" value="Unassembled WGS sequence"/>
</dbReference>
<keyword evidence="2" id="KW-0092">Biotin</keyword>
<comment type="caution">
    <text evidence="5">The sequence shown here is derived from an EMBL/GenBank/DDBJ whole genome shotgun (WGS) entry which is preliminary data.</text>
</comment>
<sequence>MWRRYLGFAGHRGKRAVPLREEEEDGRVLDSPYTDLDRPPLSQAALTRALVRPGGLWSQLTVVDRTGSTNADLAQAAREGAREGAVLIAELQLAGRGRLGRVWTAPARSGLTFSVLLRPGVPPVRQGWVTLLVALAAASALRRVAGVDVRLKWPNDLLIGERKVAGVLAERVEGAVVVGMGLNVTVRADELPVTTATSLSIEDAECADRDPLIRAVLREIEAHYRDWVAADGDADAAGLRSAYLAMSATVGQEVRVELPGERLLTGVATGVDGSGHLIVHTGGADHALSVGDVVHIRPASA</sequence>
<dbReference type="EMBL" id="BAAAZR010000028">
    <property type="protein sequence ID" value="GAA3831145.1"/>
    <property type="molecule type" value="Genomic_DNA"/>
</dbReference>
<evidence type="ECO:0000256" key="2">
    <source>
        <dbReference type="ARBA" id="ARBA00023267"/>
    </source>
</evidence>
<evidence type="ECO:0000256" key="1">
    <source>
        <dbReference type="ARBA" id="ARBA00022598"/>
    </source>
</evidence>
<dbReference type="Gene3D" id="3.30.930.10">
    <property type="entry name" value="Bira Bifunctional Protein, Domain 2"/>
    <property type="match status" value="1"/>
</dbReference>
<evidence type="ECO:0000259" key="4">
    <source>
        <dbReference type="PROSITE" id="PS51733"/>
    </source>
</evidence>
<dbReference type="CDD" id="cd16442">
    <property type="entry name" value="BPL"/>
    <property type="match status" value="1"/>
</dbReference>
<name>A0ABP7J0X7_9ACTN</name>
<gene>
    <name evidence="5" type="ORF">GCM10022226_60130</name>
</gene>
<dbReference type="InterPro" id="IPR004143">
    <property type="entry name" value="BPL_LPL_catalytic"/>
</dbReference>
<organism evidence="5 6">
    <name type="scientific">Sphaerisporangium flaviroseum</name>
    <dbReference type="NCBI Taxonomy" id="509199"/>
    <lineage>
        <taxon>Bacteria</taxon>
        <taxon>Bacillati</taxon>
        <taxon>Actinomycetota</taxon>
        <taxon>Actinomycetes</taxon>
        <taxon>Streptosporangiales</taxon>
        <taxon>Streptosporangiaceae</taxon>
        <taxon>Sphaerisporangium</taxon>
    </lineage>
</organism>
<reference evidence="6" key="1">
    <citation type="journal article" date="2019" name="Int. J. Syst. Evol. Microbiol.">
        <title>The Global Catalogue of Microorganisms (GCM) 10K type strain sequencing project: providing services to taxonomists for standard genome sequencing and annotation.</title>
        <authorList>
            <consortium name="The Broad Institute Genomics Platform"/>
            <consortium name="The Broad Institute Genome Sequencing Center for Infectious Disease"/>
            <person name="Wu L."/>
            <person name="Ma J."/>
        </authorList>
    </citation>
    <scope>NUCLEOTIDE SEQUENCE [LARGE SCALE GENOMIC DNA]</scope>
    <source>
        <strain evidence="6">JCM 16908</strain>
    </source>
</reference>
<dbReference type="SUPFAM" id="SSF55681">
    <property type="entry name" value="Class II aaRS and biotin synthetases"/>
    <property type="match status" value="1"/>
</dbReference>
<dbReference type="NCBIfam" id="TIGR00121">
    <property type="entry name" value="birA_ligase"/>
    <property type="match status" value="1"/>
</dbReference>
<dbReference type="GO" id="GO:0016874">
    <property type="term" value="F:ligase activity"/>
    <property type="evidence" value="ECO:0007669"/>
    <property type="project" value="UniProtKB-KW"/>
</dbReference>
<keyword evidence="6" id="KW-1185">Reference proteome</keyword>
<feature type="domain" description="BPL/LPL catalytic" evidence="4">
    <location>
        <begin position="42"/>
        <end position="228"/>
    </location>
</feature>
<dbReference type="PANTHER" id="PTHR12835:SF5">
    <property type="entry name" value="BIOTIN--PROTEIN LIGASE"/>
    <property type="match status" value="1"/>
</dbReference>
<dbReference type="InterPro" id="IPR003142">
    <property type="entry name" value="BPL_C"/>
</dbReference>
<dbReference type="InterPro" id="IPR045864">
    <property type="entry name" value="aa-tRNA-synth_II/BPL/LPL"/>
</dbReference>
<evidence type="ECO:0000313" key="5">
    <source>
        <dbReference type="EMBL" id="GAA3831145.1"/>
    </source>
</evidence>